<feature type="non-terminal residue" evidence="2">
    <location>
        <position position="1"/>
    </location>
</feature>
<keyword evidence="3" id="KW-1185">Reference proteome</keyword>
<accession>A0A9D4VFD0</accession>
<keyword evidence="1" id="KW-0812">Transmembrane</keyword>
<comment type="caution">
    <text evidence="2">The sequence shown here is derived from an EMBL/GenBank/DDBJ whole genome shotgun (WGS) entry which is preliminary data.</text>
</comment>
<evidence type="ECO:0000256" key="1">
    <source>
        <dbReference type="SAM" id="Phobius"/>
    </source>
</evidence>
<reference evidence="2" key="1">
    <citation type="submission" date="2021-01" db="EMBL/GenBank/DDBJ databases">
        <title>Adiantum capillus-veneris genome.</title>
        <authorList>
            <person name="Fang Y."/>
            <person name="Liao Q."/>
        </authorList>
    </citation>
    <scope>NUCLEOTIDE SEQUENCE</scope>
    <source>
        <strain evidence="2">H3</strain>
        <tissue evidence="2">Leaf</tissue>
    </source>
</reference>
<evidence type="ECO:0000313" key="3">
    <source>
        <dbReference type="Proteomes" id="UP000886520"/>
    </source>
</evidence>
<keyword evidence="1" id="KW-1133">Transmembrane helix</keyword>
<dbReference type="EMBL" id="JABFUD020000001">
    <property type="protein sequence ID" value="KAI5085025.1"/>
    <property type="molecule type" value="Genomic_DNA"/>
</dbReference>
<name>A0A9D4VFD0_ADICA</name>
<evidence type="ECO:0000313" key="2">
    <source>
        <dbReference type="EMBL" id="KAI5085025.1"/>
    </source>
</evidence>
<sequence>ACRAQAPSYTWRGMKLAKLPWFGNMHYNMLRRVADKIKQWAGNEILKKGKERGGAFLRKDFFLTSTVTPCLLICHLWVCAISFSHSDRSRAPISLAMATQELHQHTP</sequence>
<dbReference type="Proteomes" id="UP000886520">
    <property type="component" value="Chromosome 1"/>
</dbReference>
<keyword evidence="1" id="KW-0472">Membrane</keyword>
<dbReference type="AlphaFoldDB" id="A0A9D4VFD0"/>
<organism evidence="2 3">
    <name type="scientific">Adiantum capillus-veneris</name>
    <name type="common">Maidenhair fern</name>
    <dbReference type="NCBI Taxonomy" id="13818"/>
    <lineage>
        <taxon>Eukaryota</taxon>
        <taxon>Viridiplantae</taxon>
        <taxon>Streptophyta</taxon>
        <taxon>Embryophyta</taxon>
        <taxon>Tracheophyta</taxon>
        <taxon>Polypodiopsida</taxon>
        <taxon>Polypodiidae</taxon>
        <taxon>Polypodiales</taxon>
        <taxon>Pteridineae</taxon>
        <taxon>Pteridaceae</taxon>
        <taxon>Vittarioideae</taxon>
        <taxon>Adiantum</taxon>
    </lineage>
</organism>
<proteinExistence type="predicted"/>
<gene>
    <name evidence="2" type="ORF">GOP47_0001194</name>
</gene>
<feature type="transmembrane region" description="Helical" evidence="1">
    <location>
        <begin position="61"/>
        <end position="83"/>
    </location>
</feature>
<protein>
    <submittedName>
        <fullName evidence="2">Uncharacterized protein</fullName>
    </submittedName>
</protein>